<dbReference type="EMBL" id="JAPESX010002006">
    <property type="protein sequence ID" value="KAJ8109942.1"/>
    <property type="molecule type" value="Genomic_DNA"/>
</dbReference>
<gene>
    <name evidence="1" type="ORF">ONZ43_g6004</name>
</gene>
<protein>
    <submittedName>
        <fullName evidence="1">Uncharacterized protein</fullName>
    </submittedName>
</protein>
<proteinExistence type="predicted"/>
<evidence type="ECO:0000313" key="2">
    <source>
        <dbReference type="Proteomes" id="UP001153334"/>
    </source>
</evidence>
<accession>A0ACC2I3R7</accession>
<sequence>MTIDQVKGYVEAEIHTLQRAQNARVTTPEWLILESHSPFHLQVSPEAIKGGFFKRLTALQGGLDGTMFYTGAAFHTQYSSLLWRFNKEKLIPMMMEYW</sequence>
<reference evidence="1" key="1">
    <citation type="submission" date="2022-11" db="EMBL/GenBank/DDBJ databases">
        <title>Genome Sequence of Nemania bipapillata.</title>
        <authorList>
            <person name="Buettner E."/>
        </authorList>
    </citation>
    <scope>NUCLEOTIDE SEQUENCE</scope>
    <source>
        <strain evidence="1">CP14</strain>
    </source>
</reference>
<name>A0ACC2I3R7_9PEZI</name>
<evidence type="ECO:0000313" key="1">
    <source>
        <dbReference type="EMBL" id="KAJ8109942.1"/>
    </source>
</evidence>
<keyword evidence="2" id="KW-1185">Reference proteome</keyword>
<comment type="caution">
    <text evidence="1">The sequence shown here is derived from an EMBL/GenBank/DDBJ whole genome shotgun (WGS) entry which is preliminary data.</text>
</comment>
<dbReference type="Proteomes" id="UP001153334">
    <property type="component" value="Unassembled WGS sequence"/>
</dbReference>
<organism evidence="1 2">
    <name type="scientific">Nemania bipapillata</name>
    <dbReference type="NCBI Taxonomy" id="110536"/>
    <lineage>
        <taxon>Eukaryota</taxon>
        <taxon>Fungi</taxon>
        <taxon>Dikarya</taxon>
        <taxon>Ascomycota</taxon>
        <taxon>Pezizomycotina</taxon>
        <taxon>Sordariomycetes</taxon>
        <taxon>Xylariomycetidae</taxon>
        <taxon>Xylariales</taxon>
        <taxon>Xylariaceae</taxon>
        <taxon>Nemania</taxon>
    </lineage>
</organism>